<dbReference type="GO" id="GO:0022625">
    <property type="term" value="C:cytosolic large ribosomal subunit"/>
    <property type="evidence" value="ECO:0007669"/>
    <property type="project" value="TreeGrafter"/>
</dbReference>
<evidence type="ECO:0000256" key="7">
    <source>
        <dbReference type="HAMAP-Rule" id="MF_01325"/>
    </source>
</evidence>
<dbReference type="InterPro" id="IPR000597">
    <property type="entry name" value="Ribosomal_uL3"/>
</dbReference>
<dbReference type="Gene3D" id="3.30.160.810">
    <property type="match status" value="1"/>
</dbReference>
<keyword evidence="3 7" id="KW-0694">RNA-binding</keyword>
<reference evidence="10" key="1">
    <citation type="journal article" date="2013" name="Sci. Rep.">
        <title>Metagenomics uncovers a new group of low GC and ultra-small marine Actinobacteria.</title>
        <authorList>
            <person name="Ghai R."/>
            <person name="Mizuno C.M."/>
            <person name="Picazo A."/>
            <person name="Camacho A."/>
            <person name="Rodriguez-Valera F."/>
        </authorList>
    </citation>
    <scope>NUCLEOTIDE SEQUENCE</scope>
</reference>
<dbReference type="Gene3D" id="2.40.30.10">
    <property type="entry name" value="Translation factors"/>
    <property type="match status" value="1"/>
</dbReference>
<organism evidence="10">
    <name type="scientific">Candidatus Actinomarina minuta</name>
    <dbReference type="NCBI Taxonomy" id="1389454"/>
    <lineage>
        <taxon>Bacteria</taxon>
        <taxon>Bacillati</taxon>
        <taxon>Actinomycetota</taxon>
        <taxon>Actinomycetes</taxon>
        <taxon>Candidatus Actinomarinidae</taxon>
        <taxon>Candidatus Actinomarinales</taxon>
        <taxon>Candidatus Actinomarineae</taxon>
        <taxon>Candidatus Actinomarinaceae</taxon>
        <taxon>Candidatus Actinomarina</taxon>
    </lineage>
</organism>
<dbReference type="InterPro" id="IPR019927">
    <property type="entry name" value="Ribosomal_uL3_bac/org-type"/>
</dbReference>
<evidence type="ECO:0000256" key="5">
    <source>
        <dbReference type="ARBA" id="ARBA00023274"/>
    </source>
</evidence>
<evidence type="ECO:0000256" key="4">
    <source>
        <dbReference type="ARBA" id="ARBA00022980"/>
    </source>
</evidence>
<protein>
    <recommendedName>
        <fullName evidence="6 7">Large ribosomal subunit protein uL3</fullName>
    </recommendedName>
</protein>
<dbReference type="AlphaFoldDB" id="S5DST9"/>
<evidence type="ECO:0000256" key="1">
    <source>
        <dbReference type="ARBA" id="ARBA00006540"/>
    </source>
</evidence>
<dbReference type="FunFam" id="2.40.30.10:FF:000004">
    <property type="entry name" value="50S ribosomal protein L3"/>
    <property type="match status" value="1"/>
</dbReference>
<keyword evidence="4 7" id="KW-0689">Ribosomal protein</keyword>
<accession>S5DST9</accession>
<comment type="subunit">
    <text evidence="7 9">Part of the 50S ribosomal subunit. Forms a cluster with proteins L14 and L19.</text>
</comment>
<sequence length="210" mass="22813">MNTLIAKKIGMTQIFDENSNSLGVTVLDVSDCRVVQVKNTQKDGYNAVQLTIGSKKKLSKPLESHYKKYKVDPGEILFEVKVNEDTDLNPGQKINVKDFFEVGQKVDITGISKGKGFAGVMKRHNFSGQKASHGVHKVHRAGGSIGNASYPGHVFKGQKMAGRMGNQKSTIQSVTIVGLDEEQNYLLVNGSVPGNKGNIVQVQSAVKVKK</sequence>
<comment type="function">
    <text evidence="7 9">One of the primary rRNA binding proteins, it binds directly near the 3'-end of the 23S rRNA, where it nucleates assembly of the 50S subunit.</text>
</comment>
<dbReference type="EMBL" id="KC811150">
    <property type="protein sequence ID" value="AGQ20100.1"/>
    <property type="molecule type" value="Genomic_DNA"/>
</dbReference>
<dbReference type="NCBIfam" id="TIGR03625">
    <property type="entry name" value="L3_bact"/>
    <property type="match status" value="1"/>
</dbReference>
<evidence type="ECO:0000256" key="9">
    <source>
        <dbReference type="RuleBase" id="RU003906"/>
    </source>
</evidence>
<evidence type="ECO:0000256" key="2">
    <source>
        <dbReference type="ARBA" id="ARBA00022730"/>
    </source>
</evidence>
<evidence type="ECO:0000256" key="8">
    <source>
        <dbReference type="RuleBase" id="RU003905"/>
    </source>
</evidence>
<gene>
    <name evidence="7" type="primary">rplC</name>
</gene>
<name>S5DST9_9ACTN</name>
<dbReference type="HAMAP" id="MF_01325_B">
    <property type="entry name" value="Ribosomal_uL3_B"/>
    <property type="match status" value="1"/>
</dbReference>
<dbReference type="PANTHER" id="PTHR11229:SF16">
    <property type="entry name" value="LARGE RIBOSOMAL SUBUNIT PROTEIN UL3C"/>
    <property type="match status" value="1"/>
</dbReference>
<keyword evidence="2 7" id="KW-0699">rRNA-binding</keyword>
<dbReference type="Pfam" id="PF00297">
    <property type="entry name" value="Ribosomal_L3"/>
    <property type="match status" value="1"/>
</dbReference>
<dbReference type="InterPro" id="IPR019926">
    <property type="entry name" value="Ribosomal_uL3_CS"/>
</dbReference>
<evidence type="ECO:0000256" key="6">
    <source>
        <dbReference type="ARBA" id="ARBA00035243"/>
    </source>
</evidence>
<proteinExistence type="inferred from homology"/>
<evidence type="ECO:0000313" key="10">
    <source>
        <dbReference type="EMBL" id="AGQ20100.1"/>
    </source>
</evidence>
<dbReference type="GO" id="GO:0003735">
    <property type="term" value="F:structural constituent of ribosome"/>
    <property type="evidence" value="ECO:0007669"/>
    <property type="project" value="UniProtKB-UniRule"/>
</dbReference>
<dbReference type="GO" id="GO:0019843">
    <property type="term" value="F:rRNA binding"/>
    <property type="evidence" value="ECO:0007669"/>
    <property type="project" value="UniProtKB-UniRule"/>
</dbReference>
<dbReference type="SUPFAM" id="SSF50447">
    <property type="entry name" value="Translation proteins"/>
    <property type="match status" value="1"/>
</dbReference>
<keyword evidence="5 7" id="KW-0687">Ribonucleoprotein</keyword>
<evidence type="ECO:0000256" key="3">
    <source>
        <dbReference type="ARBA" id="ARBA00022884"/>
    </source>
</evidence>
<comment type="similarity">
    <text evidence="1 7 8">Belongs to the universal ribosomal protein uL3 family.</text>
</comment>
<dbReference type="GO" id="GO:0006412">
    <property type="term" value="P:translation"/>
    <property type="evidence" value="ECO:0007669"/>
    <property type="project" value="UniProtKB-UniRule"/>
</dbReference>
<dbReference type="PROSITE" id="PS00474">
    <property type="entry name" value="RIBOSOMAL_L3"/>
    <property type="match status" value="1"/>
</dbReference>
<dbReference type="PANTHER" id="PTHR11229">
    <property type="entry name" value="50S RIBOSOMAL PROTEIN L3"/>
    <property type="match status" value="1"/>
</dbReference>
<dbReference type="InterPro" id="IPR009000">
    <property type="entry name" value="Transl_B-barrel_sf"/>
</dbReference>